<dbReference type="SUPFAM" id="SSF160582">
    <property type="entry name" value="MbtH-like"/>
    <property type="match status" value="1"/>
</dbReference>
<dbReference type="AlphaFoldDB" id="A0A0D8BAJ9"/>
<organism evidence="3 4">
    <name type="scientific">Frankia torreyi</name>
    <dbReference type="NCBI Taxonomy" id="1856"/>
    <lineage>
        <taxon>Bacteria</taxon>
        <taxon>Bacillati</taxon>
        <taxon>Actinomycetota</taxon>
        <taxon>Actinomycetes</taxon>
        <taxon>Frankiales</taxon>
        <taxon>Frankiaceae</taxon>
        <taxon>Frankia</taxon>
    </lineage>
</organism>
<dbReference type="RefSeq" id="WP_044887088.1">
    <property type="nucleotide sequence ID" value="NZ_JYFN01000043.1"/>
</dbReference>
<reference evidence="3 4" key="2">
    <citation type="journal article" date="2016" name="Genome Announc.">
        <title>Permanent Draft Genome Sequences for Two Variants of Frankia sp. Strain CpI1, the First Frankia Strain Isolated from Root Nodules of Comptonia peregrina.</title>
        <authorList>
            <person name="Oshone R."/>
            <person name="Hurst S.G.IV."/>
            <person name="Abebe-Akele F."/>
            <person name="Simpson S."/>
            <person name="Morris K."/>
            <person name="Thomas W.K."/>
            <person name="Tisa L.S."/>
        </authorList>
    </citation>
    <scope>NUCLEOTIDE SEQUENCE [LARGE SCALE GENOMIC DNA]</scope>
    <source>
        <strain evidence="4">CpI1-S</strain>
    </source>
</reference>
<keyword evidence="4" id="KW-1185">Reference proteome</keyword>
<evidence type="ECO:0000256" key="1">
    <source>
        <dbReference type="SAM" id="MobiDB-lite"/>
    </source>
</evidence>
<dbReference type="PATRIC" id="fig|1502723.3.peg.4511"/>
<dbReference type="SMART" id="SM00923">
    <property type="entry name" value="MbtH"/>
    <property type="match status" value="1"/>
</dbReference>
<feature type="region of interest" description="Disordered" evidence="1">
    <location>
        <begin position="341"/>
        <end position="383"/>
    </location>
</feature>
<dbReference type="Pfam" id="PF08892">
    <property type="entry name" value="YqcI_YcgG"/>
    <property type="match status" value="1"/>
</dbReference>
<gene>
    <name evidence="3" type="ORF">FF36_04568</name>
</gene>
<comment type="caution">
    <text evidence="3">The sequence shown here is derived from an EMBL/GenBank/DDBJ whole genome shotgun (WGS) entry which is preliminary data.</text>
</comment>
<evidence type="ECO:0000313" key="3">
    <source>
        <dbReference type="EMBL" id="KJE21140.1"/>
    </source>
</evidence>
<feature type="region of interest" description="Disordered" evidence="1">
    <location>
        <begin position="259"/>
        <end position="283"/>
    </location>
</feature>
<dbReference type="Pfam" id="PF03621">
    <property type="entry name" value="MbtH"/>
    <property type="match status" value="1"/>
</dbReference>
<dbReference type="OrthoDB" id="112290at2"/>
<feature type="domain" description="MbtH-like" evidence="2">
    <location>
        <begin position="280"/>
        <end position="330"/>
    </location>
</feature>
<dbReference type="PANTHER" id="PTHR40045:SF1">
    <property type="entry name" value="YQCI_YCGG FAMILY PROTEIN"/>
    <property type="match status" value="1"/>
</dbReference>
<dbReference type="Gene3D" id="3.90.820.10">
    <property type="entry name" value="Structural Genomics, Unknown Function 30-nov-00 1gh9 Mol_id"/>
    <property type="match status" value="1"/>
</dbReference>
<dbReference type="Proteomes" id="UP000032545">
    <property type="component" value="Unassembled WGS sequence"/>
</dbReference>
<protein>
    <recommendedName>
        <fullName evidence="2">MbtH-like domain-containing protein</fullName>
    </recommendedName>
</protein>
<dbReference type="InterPro" id="IPR014988">
    <property type="entry name" value="Uncharacterised_YqcI/YcgG"/>
</dbReference>
<feature type="compositionally biased region" description="Low complexity" evidence="1">
    <location>
        <begin position="353"/>
        <end position="363"/>
    </location>
</feature>
<dbReference type="InterPro" id="IPR038020">
    <property type="entry name" value="MbtH-like_sf"/>
</dbReference>
<dbReference type="EMBL" id="JYFN01000043">
    <property type="protein sequence ID" value="KJE21140.1"/>
    <property type="molecule type" value="Genomic_DNA"/>
</dbReference>
<reference evidence="4" key="1">
    <citation type="submission" date="2015-02" db="EMBL/GenBank/DDBJ databases">
        <title>Draft Genome of Frankia sp. CpI1-S.</title>
        <authorList>
            <person name="Oshone R.T."/>
            <person name="Ngom M."/>
            <person name="Ghodhbane-Gtari F."/>
            <person name="Gtari M."/>
            <person name="Morris K."/>
            <person name="Thomas K."/>
            <person name="Sen A."/>
            <person name="Tisa L.S."/>
        </authorList>
    </citation>
    <scope>NUCLEOTIDE SEQUENCE [LARGE SCALE GENOMIC DNA]</scope>
    <source>
        <strain evidence="4">CpI1-S</strain>
    </source>
</reference>
<proteinExistence type="predicted"/>
<accession>A0A0D8BAJ9</accession>
<dbReference type="InterPro" id="IPR005153">
    <property type="entry name" value="MbtH-like_dom"/>
</dbReference>
<sequence length="383" mass="41411">MRDTPKPSGRSATGATGATGAVREEILDLAIGPMPGWGAACARDIMATLRSDTEPFPCVFAVGAAHKGGLRFGFVEDLRDARTWSVLPDILATYLSVYQSISRDTSLVVFFGSGGGTARQETDDVLSYEQRFWSILSYLHDSDGEPWPSDIPTDTDDPGWEFSFRGTPIFVVCNTPAHRRLRSRSSPVFTITFQPRWVFAGLEPTSPRGAAARKVIRERLARMDEVDSTPLLGSYGDPANREWKQYFLRDDASVAESCPFHAGAGRQPAGTPAGQAGPSLTESGATGPFKVVVNQEQQFSVWPHGRPNALGWFDTSVTGTRQHCLDSIELTWTDMRPRSLRRRMSGRGGDSSGGAARVRTGRYGTVGGPNPAPGRGPVATSSV</sequence>
<evidence type="ECO:0000313" key="4">
    <source>
        <dbReference type="Proteomes" id="UP000032545"/>
    </source>
</evidence>
<name>A0A0D8BAJ9_9ACTN</name>
<dbReference type="PANTHER" id="PTHR40045">
    <property type="entry name" value="YCGG FAMILY PROTEIN"/>
    <property type="match status" value="1"/>
</dbReference>
<evidence type="ECO:0000259" key="2">
    <source>
        <dbReference type="SMART" id="SM00923"/>
    </source>
</evidence>